<comment type="caution">
    <text evidence="2">The sequence shown here is derived from an EMBL/GenBank/DDBJ whole genome shotgun (WGS) entry which is preliminary data.</text>
</comment>
<proteinExistence type="predicted"/>
<reference evidence="2" key="1">
    <citation type="submission" date="2023-03" db="EMBL/GenBank/DDBJ databases">
        <title>Chromosome-scale reference genome and RAD-based genetic map of yellow starthistle (Centaurea solstitialis) reveal putative structural variation and QTLs associated with invader traits.</title>
        <authorList>
            <person name="Reatini B."/>
            <person name="Cang F.A."/>
            <person name="Jiang Q."/>
            <person name="Mckibben M.T.W."/>
            <person name="Barker M.S."/>
            <person name="Rieseberg L.H."/>
            <person name="Dlugosch K.M."/>
        </authorList>
    </citation>
    <scope>NUCLEOTIDE SEQUENCE</scope>
    <source>
        <strain evidence="2">CAN-66</strain>
        <tissue evidence="2">Leaf</tissue>
    </source>
</reference>
<protein>
    <submittedName>
        <fullName evidence="2">Uncharacterized protein</fullName>
    </submittedName>
</protein>
<feature type="compositionally biased region" description="Basic and acidic residues" evidence="1">
    <location>
        <begin position="188"/>
        <end position="200"/>
    </location>
</feature>
<feature type="region of interest" description="Disordered" evidence="1">
    <location>
        <begin position="148"/>
        <end position="200"/>
    </location>
</feature>
<feature type="region of interest" description="Disordered" evidence="1">
    <location>
        <begin position="218"/>
        <end position="240"/>
    </location>
</feature>
<dbReference type="AlphaFoldDB" id="A0AA38SLA5"/>
<evidence type="ECO:0000313" key="3">
    <source>
        <dbReference type="Proteomes" id="UP001172457"/>
    </source>
</evidence>
<accession>A0AA38SLA5</accession>
<sequence>MKNRCNRFRFRFLHSRNRRFRFRFHEFWPGTRFCSPLVTTLKNNRTMCISEYHEFKAKEGESLKDTYSRFNILINKCKRSGVIRTNEDNNMLFLKSLGTEWLHLTMSMRTNLDLEIMSLADLYGSLASLEPQVLQLKSSIGGPLALMAESGKGKGEKRVTEEKKKKKKTLSPLPETITEVRQEEEEVESMREEEREVEEVKMKEGDIMTEEDMTEEILKEKERSEKEQRTNETREDPQRAMEGCFRSRKPGHYAAECWAIGPMAPQKLTAPHRLPQKPKQDATYFKKKAEYYNKKVLLAQSSELVTDESSGRMSHRRGWLPLRNQRMRQSSVKWQMVILNPQVANPLRYPCVLKLMNFTLRSLKTLTHIELNSIISKKS</sequence>
<evidence type="ECO:0000313" key="2">
    <source>
        <dbReference type="EMBL" id="KAJ9538240.1"/>
    </source>
</evidence>
<name>A0AA38SLA5_9ASTR</name>
<dbReference type="EMBL" id="JARYMX010000008">
    <property type="protein sequence ID" value="KAJ9538240.1"/>
    <property type="molecule type" value="Genomic_DNA"/>
</dbReference>
<feature type="compositionally biased region" description="Basic and acidic residues" evidence="1">
    <location>
        <begin position="218"/>
        <end position="239"/>
    </location>
</feature>
<gene>
    <name evidence="2" type="ORF">OSB04_030973</name>
</gene>
<dbReference type="Proteomes" id="UP001172457">
    <property type="component" value="Chromosome 8"/>
</dbReference>
<keyword evidence="3" id="KW-1185">Reference proteome</keyword>
<organism evidence="2 3">
    <name type="scientific">Centaurea solstitialis</name>
    <name type="common">yellow star-thistle</name>
    <dbReference type="NCBI Taxonomy" id="347529"/>
    <lineage>
        <taxon>Eukaryota</taxon>
        <taxon>Viridiplantae</taxon>
        <taxon>Streptophyta</taxon>
        <taxon>Embryophyta</taxon>
        <taxon>Tracheophyta</taxon>
        <taxon>Spermatophyta</taxon>
        <taxon>Magnoliopsida</taxon>
        <taxon>eudicotyledons</taxon>
        <taxon>Gunneridae</taxon>
        <taxon>Pentapetalae</taxon>
        <taxon>asterids</taxon>
        <taxon>campanulids</taxon>
        <taxon>Asterales</taxon>
        <taxon>Asteraceae</taxon>
        <taxon>Carduoideae</taxon>
        <taxon>Cardueae</taxon>
        <taxon>Centaureinae</taxon>
        <taxon>Centaurea</taxon>
    </lineage>
</organism>
<feature type="compositionally biased region" description="Basic and acidic residues" evidence="1">
    <location>
        <begin position="151"/>
        <end position="163"/>
    </location>
</feature>
<evidence type="ECO:0000256" key="1">
    <source>
        <dbReference type="SAM" id="MobiDB-lite"/>
    </source>
</evidence>